<comment type="caution">
    <text evidence="2">The sequence shown here is derived from an EMBL/GenBank/DDBJ whole genome shotgun (WGS) entry which is preliminary data.</text>
</comment>
<sequence length="187" mass="21884">MLSTVEKRMGKLEESIGDAKESYNALGERIDDLKKLKERNDAIETMVMALNEEIMATTKALNTRIEKLDGELALCRAVMGKIVSNAVLSYEDVPKLKEFVGTRFTYDVDNFLWRMENYFYAKGITDYTVKVQDKRHSEIRTWQEFQCKLKGQLYPEFTKEVAQAKLRWLTQQDIVGEYVRKFKELML</sequence>
<dbReference type="Pfam" id="PF03732">
    <property type="entry name" value="Retrotrans_gag"/>
    <property type="match status" value="1"/>
</dbReference>
<dbReference type="AlphaFoldDB" id="A0A7J8LTG1"/>
<dbReference type="InterPro" id="IPR005162">
    <property type="entry name" value="Retrotrans_gag_dom"/>
</dbReference>
<gene>
    <name evidence="2" type="ORF">Golob_025876</name>
</gene>
<evidence type="ECO:0000259" key="1">
    <source>
        <dbReference type="Pfam" id="PF03732"/>
    </source>
</evidence>
<dbReference type="Proteomes" id="UP000593572">
    <property type="component" value="Unassembled WGS sequence"/>
</dbReference>
<dbReference type="EMBL" id="JABEZX010000005">
    <property type="protein sequence ID" value="MBA0555716.1"/>
    <property type="molecule type" value="Genomic_DNA"/>
</dbReference>
<accession>A0A7J8LTG1</accession>
<reference evidence="2 3" key="1">
    <citation type="journal article" date="2019" name="Genome Biol. Evol.">
        <title>Insights into the evolution of the New World diploid cottons (Gossypium, subgenus Houzingenia) based on genome sequencing.</title>
        <authorList>
            <person name="Grover C.E."/>
            <person name="Arick M.A. 2nd"/>
            <person name="Thrash A."/>
            <person name="Conover J.L."/>
            <person name="Sanders W.S."/>
            <person name="Peterson D.G."/>
            <person name="Frelichowski J.E."/>
            <person name="Scheffler J.A."/>
            <person name="Scheffler B.E."/>
            <person name="Wendel J.F."/>
        </authorList>
    </citation>
    <scope>NUCLEOTIDE SEQUENCE [LARGE SCALE GENOMIC DNA]</scope>
    <source>
        <strain evidence="2">157</strain>
        <tissue evidence="2">Leaf</tissue>
    </source>
</reference>
<organism evidence="2 3">
    <name type="scientific">Gossypium lobatum</name>
    <dbReference type="NCBI Taxonomy" id="34289"/>
    <lineage>
        <taxon>Eukaryota</taxon>
        <taxon>Viridiplantae</taxon>
        <taxon>Streptophyta</taxon>
        <taxon>Embryophyta</taxon>
        <taxon>Tracheophyta</taxon>
        <taxon>Spermatophyta</taxon>
        <taxon>Magnoliopsida</taxon>
        <taxon>eudicotyledons</taxon>
        <taxon>Gunneridae</taxon>
        <taxon>Pentapetalae</taxon>
        <taxon>rosids</taxon>
        <taxon>malvids</taxon>
        <taxon>Malvales</taxon>
        <taxon>Malvaceae</taxon>
        <taxon>Malvoideae</taxon>
        <taxon>Gossypium</taxon>
    </lineage>
</organism>
<evidence type="ECO:0000313" key="3">
    <source>
        <dbReference type="Proteomes" id="UP000593572"/>
    </source>
</evidence>
<feature type="domain" description="Retrotransposon gag" evidence="1">
    <location>
        <begin position="134"/>
        <end position="186"/>
    </location>
</feature>
<keyword evidence="3" id="KW-1185">Reference proteome</keyword>
<evidence type="ECO:0000313" key="2">
    <source>
        <dbReference type="EMBL" id="MBA0555716.1"/>
    </source>
</evidence>
<name>A0A7J8LTG1_9ROSI</name>
<proteinExistence type="predicted"/>
<protein>
    <recommendedName>
        <fullName evidence="1">Retrotransposon gag domain-containing protein</fullName>
    </recommendedName>
</protein>